<organism evidence="4 5">
    <name type="scientific">Roseateles toxinivorans</name>
    <dbReference type="NCBI Taxonomy" id="270368"/>
    <lineage>
        <taxon>Bacteria</taxon>
        <taxon>Pseudomonadati</taxon>
        <taxon>Pseudomonadota</taxon>
        <taxon>Betaproteobacteria</taxon>
        <taxon>Burkholderiales</taxon>
        <taxon>Sphaerotilaceae</taxon>
        <taxon>Roseateles</taxon>
    </lineage>
</organism>
<comment type="caution">
    <text evidence="4">The sequence shown here is derived from an EMBL/GenBank/DDBJ whole genome shotgun (WGS) entry which is preliminary data.</text>
</comment>
<accession>A0A4R6QES0</accession>
<dbReference type="InterPro" id="IPR002410">
    <property type="entry name" value="Peptidase_S33"/>
</dbReference>
<evidence type="ECO:0000259" key="3">
    <source>
        <dbReference type="Pfam" id="PF00561"/>
    </source>
</evidence>
<protein>
    <submittedName>
        <fullName evidence="4">Proline iminopeptidase</fullName>
    </submittedName>
</protein>
<dbReference type="PRINTS" id="PR00793">
    <property type="entry name" value="PROAMNOPTASE"/>
</dbReference>
<dbReference type="InterPro" id="IPR000073">
    <property type="entry name" value="AB_hydrolase_1"/>
</dbReference>
<keyword evidence="5" id="KW-1185">Reference proteome</keyword>
<evidence type="ECO:0000256" key="1">
    <source>
        <dbReference type="ARBA" id="ARBA00010088"/>
    </source>
</evidence>
<dbReference type="InterPro" id="IPR050471">
    <property type="entry name" value="AB_hydrolase"/>
</dbReference>
<dbReference type="PRINTS" id="PR00111">
    <property type="entry name" value="ABHYDROLASE"/>
</dbReference>
<dbReference type="Proteomes" id="UP000295361">
    <property type="component" value="Unassembled WGS sequence"/>
</dbReference>
<dbReference type="OrthoDB" id="9799989at2"/>
<proteinExistence type="inferred from homology"/>
<name>A0A4R6QES0_9BURK</name>
<dbReference type="EMBL" id="SNXS01000014">
    <property type="protein sequence ID" value="TDP61238.1"/>
    <property type="molecule type" value="Genomic_DNA"/>
</dbReference>
<keyword evidence="2" id="KW-0378">Hydrolase</keyword>
<dbReference type="AlphaFoldDB" id="A0A4R6QES0"/>
<dbReference type="GO" id="GO:0006508">
    <property type="term" value="P:proteolysis"/>
    <property type="evidence" value="ECO:0007669"/>
    <property type="project" value="InterPro"/>
</dbReference>
<reference evidence="4 5" key="1">
    <citation type="submission" date="2019-03" db="EMBL/GenBank/DDBJ databases">
        <title>Genomic Encyclopedia of Type Strains, Phase IV (KMG-IV): sequencing the most valuable type-strain genomes for metagenomic binning, comparative biology and taxonomic classification.</title>
        <authorList>
            <person name="Goeker M."/>
        </authorList>
    </citation>
    <scope>NUCLEOTIDE SEQUENCE [LARGE SCALE GENOMIC DNA]</scope>
    <source>
        <strain evidence="4 5">DSM 16998</strain>
    </source>
</reference>
<dbReference type="PANTHER" id="PTHR43433">
    <property type="entry name" value="HYDROLASE, ALPHA/BETA FOLD FAMILY PROTEIN"/>
    <property type="match status" value="1"/>
</dbReference>
<comment type="similarity">
    <text evidence="1">Belongs to the peptidase S33 family.</text>
</comment>
<evidence type="ECO:0000313" key="4">
    <source>
        <dbReference type="EMBL" id="TDP61238.1"/>
    </source>
</evidence>
<dbReference type="SUPFAM" id="SSF53474">
    <property type="entry name" value="alpha/beta-Hydrolases"/>
    <property type="match status" value="1"/>
</dbReference>
<gene>
    <name evidence="4" type="ORF">DES47_11410</name>
</gene>
<dbReference type="Gene3D" id="3.40.50.1820">
    <property type="entry name" value="alpha/beta hydrolase"/>
    <property type="match status" value="1"/>
</dbReference>
<dbReference type="Pfam" id="PF00561">
    <property type="entry name" value="Abhydrolase_1"/>
    <property type="match status" value="1"/>
</dbReference>
<dbReference type="InParanoid" id="A0A4R6QES0"/>
<evidence type="ECO:0000313" key="5">
    <source>
        <dbReference type="Proteomes" id="UP000295361"/>
    </source>
</evidence>
<feature type="domain" description="AB hydrolase-1" evidence="3">
    <location>
        <begin position="32"/>
        <end position="264"/>
    </location>
</feature>
<sequence>MRVEIEPGVRLFFDVEGAGLVPMDDGTLCRRPTVILLHGGPGMDHSGWKPRMSPLADVAQLIYYDHRSHGRSDRGPSSEWTLDRWADDIVLLCEALEIERPIVFGQSFGGMVAQRYIERHPGHPAKVILSSCSPHFGLERKLAAFDRRGGAAAREAARAYWADPSPASFDAFLRICLPLYSTTPQADRSAPSSAAFDGELLDSWNRNELPHVDLLPGLARAACPVLVFGGADDPITPIEDQRDIAAALPAHLVRYVEFANAGHGVWRDKPVEAMAMLREFITA</sequence>
<dbReference type="PANTHER" id="PTHR43433:SF5">
    <property type="entry name" value="AB HYDROLASE-1 DOMAIN-CONTAINING PROTEIN"/>
    <property type="match status" value="1"/>
</dbReference>
<evidence type="ECO:0000256" key="2">
    <source>
        <dbReference type="ARBA" id="ARBA00022801"/>
    </source>
</evidence>
<dbReference type="InterPro" id="IPR029058">
    <property type="entry name" value="AB_hydrolase_fold"/>
</dbReference>
<dbReference type="GO" id="GO:0008233">
    <property type="term" value="F:peptidase activity"/>
    <property type="evidence" value="ECO:0007669"/>
    <property type="project" value="InterPro"/>
</dbReference>
<dbReference type="RefSeq" id="WP_133703755.1">
    <property type="nucleotide sequence ID" value="NZ_SNXS01000014.1"/>
</dbReference>